<sequence length="1596" mass="175754">FAFQLPEATAQMSAGQYELSFGDERQSQSAVRKLGPGGWTAKARRSVLDSEGEDVVPPAVSAEDQCVICMERRRTHAFMHADTGDGHLAVCGGCAEAFRAEAAVAGGSRAVMPQDRLRSSHHEKVSYPGRNPVSWQGRGTFHSELTPGRVVRSCFRRIPNQIRFQVKDGNTSLILKGLYRIAPRVETSPENTYQLNKIVAAPSGVASIASAKVTRKAATLVPNDSVHLRLGSRVGNTKAEKVHGYGAEGLTERMFLRVAWPVKCNPVFKSTGVANLNSCFFLLAAFSNTAYSSVLCGGRQLAWSSRWLRPPSVASSKCSSVVLKAKKGPAEPTWLCKDAREAAYPRPRKSRCPSDWGRVEQTKASKLAHGYSRIMAYVPLHPAASNEFAHVKSVGVIGAGVAGLQMARACLAHGLKVTVFDKAPKVGGLWQSNYHSYGVQVPKEFYEFPDFPSPLAAGDYPTGAQTQAYIESYAQEFKLLPHIKLKHSVVALEQRAKGQKGFVFIYKTETGADQAEEFDFAVVASGMYSQVRNMPDWAQLLADFNALTVAQLKVKLRAWDSQGGCAFVDIQAGILKGCDDGAFFEDSVAKLLSEFASDGDCAAFLRTLPLYGPEVEEATWQQLRRRLVTAVSLLEENSFSAKEVVNLAFPVWSTSFPLAVLFAAWSRATGMPTTFYIDSLWALATSLLHKDIGVDSAGFKTHSRYWCCGSADAGSGKSPALEVMRDELLKVLQANPELAPGTCDDEFHLQQAGTHCAATDRLRDTGGYQFVTAAEGGPMLCPSWPTSATWNQSTHINLQRYLDSAYGGAICWENVMDRAIRKKQRQEQVASKTHVPDRRTNVTIALLQQVDILIEWWAAAETKCSVGLPARFVFTFDSSQPPGPPALARFGQELVLPVVSRIFKLLLSRYGPHAAIAENAGAWSWIYGEAAEAAMYKYRALMENVWAAVLGGGDVQRGDGLLSYSALKLATEFFTNKLLVGAAVLDVEIRKQSWLKKRVLENSDDAARGNPLALVLLRKCGGNVITPSIAMRAHHAFRSLFHSNPERRQAAMDRLQEAFAYLELRGVGRVDKSANTFHKAHHAFLSVSARHFVIAAKVAKLSPQLVSKKRGRPIRDQEEADETRAVELKSDNGERQKTGARQYDAVLFALANLTTNSNGQQHLLLKCAGCHGALQVPQGTSSWTHQQQRVLSEAVFGNAILTAKALRAAFDRAGVASACTSHQMKQYITREHRKTKCEVPSKSATLEDFLIAAQEWQQNEASSWTAGELSALRLVGPPVVSVGRIFLAWSCRGTGTARPLIQALIESESAANYTLLFERLKALIQEECGYCFKSTVIQVHADFADGLDKARRTVYSNARPCKDYPHLMRAAQSTLRTKTSQEVQQRILQMLRVLEKLFRLSDDRSLRDVSMWIAEFWIGVLCTHPGSGTGTQTIEAFYAFWQKLLTPKLRYSPVSLLPLMQKMFEREWRCYLAADDAVQSSPWPIRPDPTFMSGTALRRIGQNSAAEYWQARALPNYQERSLRNTTFWVMQAESTGKEQAANAKVSEQCATQLVHLITAAGHGLKQALKESGVFEGEDSQTEVRDAVGGDWVYQTS</sequence>
<dbReference type="Pfam" id="PF00743">
    <property type="entry name" value="FMO-like"/>
    <property type="match status" value="1"/>
</dbReference>
<dbReference type="GO" id="GO:0004499">
    <property type="term" value="F:N,N-dimethylaniline monooxygenase activity"/>
    <property type="evidence" value="ECO:0007669"/>
    <property type="project" value="InterPro"/>
</dbReference>
<dbReference type="InterPro" id="IPR050346">
    <property type="entry name" value="FMO-like"/>
</dbReference>
<dbReference type="InterPro" id="IPR020946">
    <property type="entry name" value="Flavin_mOase-like"/>
</dbReference>
<evidence type="ECO:0000313" key="6">
    <source>
        <dbReference type="EMBL" id="CAE8643653.1"/>
    </source>
</evidence>
<comment type="caution">
    <text evidence="6">The sequence shown here is derived from an EMBL/GenBank/DDBJ whole genome shotgun (WGS) entry which is preliminary data.</text>
</comment>
<dbReference type="Gene3D" id="3.50.50.60">
    <property type="entry name" value="FAD/NAD(P)-binding domain"/>
    <property type="match status" value="1"/>
</dbReference>
<evidence type="ECO:0000256" key="4">
    <source>
        <dbReference type="ARBA" id="ARBA00023002"/>
    </source>
</evidence>
<dbReference type="GO" id="GO:0050660">
    <property type="term" value="F:flavin adenine dinucleotide binding"/>
    <property type="evidence" value="ECO:0007669"/>
    <property type="project" value="InterPro"/>
</dbReference>
<evidence type="ECO:0000256" key="3">
    <source>
        <dbReference type="ARBA" id="ARBA00022827"/>
    </source>
</evidence>
<organism evidence="6 7">
    <name type="scientific">Polarella glacialis</name>
    <name type="common">Dinoflagellate</name>
    <dbReference type="NCBI Taxonomy" id="89957"/>
    <lineage>
        <taxon>Eukaryota</taxon>
        <taxon>Sar</taxon>
        <taxon>Alveolata</taxon>
        <taxon>Dinophyceae</taxon>
        <taxon>Suessiales</taxon>
        <taxon>Suessiaceae</taxon>
        <taxon>Polarella</taxon>
    </lineage>
</organism>
<accession>A0A813I0Z2</accession>
<name>A0A813I0Z2_POLGL</name>
<evidence type="ECO:0000256" key="2">
    <source>
        <dbReference type="ARBA" id="ARBA00022630"/>
    </source>
</evidence>
<dbReference type="SUPFAM" id="SSF51905">
    <property type="entry name" value="FAD/NAD(P)-binding domain"/>
    <property type="match status" value="1"/>
</dbReference>
<evidence type="ECO:0000256" key="1">
    <source>
        <dbReference type="ARBA" id="ARBA00009183"/>
    </source>
</evidence>
<keyword evidence="3" id="KW-0274">FAD</keyword>
<feature type="non-terminal residue" evidence="6">
    <location>
        <position position="1"/>
    </location>
</feature>
<dbReference type="PANTHER" id="PTHR23023">
    <property type="entry name" value="DIMETHYLANILINE MONOOXYGENASE"/>
    <property type="match status" value="1"/>
</dbReference>
<dbReference type="Gene3D" id="3.30.40.10">
    <property type="entry name" value="Zinc/RING finger domain, C3HC4 (zinc finger)"/>
    <property type="match status" value="1"/>
</dbReference>
<dbReference type="PRINTS" id="PR00419">
    <property type="entry name" value="ADXRDTASE"/>
</dbReference>
<evidence type="ECO:0000313" key="7">
    <source>
        <dbReference type="Proteomes" id="UP000626109"/>
    </source>
</evidence>
<comment type="similarity">
    <text evidence="1">Belongs to the FMO family.</text>
</comment>
<dbReference type="GO" id="GO:0050661">
    <property type="term" value="F:NADP binding"/>
    <property type="evidence" value="ECO:0007669"/>
    <property type="project" value="InterPro"/>
</dbReference>
<dbReference type="Proteomes" id="UP000626109">
    <property type="component" value="Unassembled WGS sequence"/>
</dbReference>
<dbReference type="InterPro" id="IPR013083">
    <property type="entry name" value="Znf_RING/FYVE/PHD"/>
</dbReference>
<dbReference type="InterPro" id="IPR036188">
    <property type="entry name" value="FAD/NAD-bd_sf"/>
</dbReference>
<dbReference type="EMBL" id="CAJNNW010002149">
    <property type="protein sequence ID" value="CAE8643653.1"/>
    <property type="molecule type" value="Genomic_DNA"/>
</dbReference>
<evidence type="ECO:0000256" key="5">
    <source>
        <dbReference type="SAM" id="MobiDB-lite"/>
    </source>
</evidence>
<protein>
    <submittedName>
        <fullName evidence="6">Uncharacterized protein</fullName>
    </submittedName>
</protein>
<feature type="region of interest" description="Disordered" evidence="5">
    <location>
        <begin position="1109"/>
        <end position="1135"/>
    </location>
</feature>
<reference evidence="6" key="1">
    <citation type="submission" date="2021-02" db="EMBL/GenBank/DDBJ databases">
        <authorList>
            <person name="Dougan E. K."/>
            <person name="Rhodes N."/>
            <person name="Thang M."/>
            <person name="Chan C."/>
        </authorList>
    </citation>
    <scope>NUCLEOTIDE SEQUENCE</scope>
</reference>
<proteinExistence type="inferred from homology"/>
<gene>
    <name evidence="6" type="ORF">PGLA2088_LOCUS2594</name>
</gene>
<keyword evidence="4" id="KW-0560">Oxidoreductase</keyword>
<keyword evidence="2" id="KW-0285">Flavoprotein</keyword>
<feature type="compositionally biased region" description="Basic and acidic residues" evidence="5">
    <location>
        <begin position="1113"/>
        <end position="1135"/>
    </location>
</feature>